<evidence type="ECO:0000313" key="4">
    <source>
        <dbReference type="Proteomes" id="UP000191285"/>
    </source>
</evidence>
<sequence length="291" mass="33267">MKPSLTVLVLLCLIVLAGAIVWICLYFAKRHVEKKSAMSKAYYHRAREGIPNNTDVELGPQSKNPYNVRLAPYRYMSRNKEVNKVRPNRAARVGHANGKLQGTDVHVHHNPSSRRGAHPIHENGFNHHHHHIQQQQQSARQSKKQRQRQKRKNESRGGHQRQDERHEQETPEQRTDNAWNQGPGHDSRHSNQGWSSHRGSHAGTEYHGHDDDHNNNNDNNEQGGYGGGWNNDHHDDNHGQQDTGDWNQNVEEEHRSNHHGSANMPGGWETGWEALPGHNNEDHGNAGSQMW</sequence>
<comment type="caution">
    <text evidence="3">The sequence shown here is derived from an EMBL/GenBank/DDBJ whole genome shotgun (WGS) entry which is preliminary data.</text>
</comment>
<feature type="region of interest" description="Disordered" evidence="1">
    <location>
        <begin position="93"/>
        <end position="291"/>
    </location>
</feature>
<keyword evidence="2" id="KW-0812">Transmembrane</keyword>
<evidence type="ECO:0000313" key="3">
    <source>
        <dbReference type="EMBL" id="OQE25291.1"/>
    </source>
</evidence>
<gene>
    <name evidence="3" type="ORF">PENSTE_c006G05639</name>
</gene>
<reference evidence="4" key="1">
    <citation type="journal article" date="2017" name="Nat. Microbiol.">
        <title>Global analysis of biosynthetic gene clusters reveals vast potential of secondary metabolite production in Penicillium species.</title>
        <authorList>
            <person name="Nielsen J.C."/>
            <person name="Grijseels S."/>
            <person name="Prigent S."/>
            <person name="Ji B."/>
            <person name="Dainat J."/>
            <person name="Nielsen K.F."/>
            <person name="Frisvad J.C."/>
            <person name="Workman M."/>
            <person name="Nielsen J."/>
        </authorList>
    </citation>
    <scope>NUCLEOTIDE SEQUENCE [LARGE SCALE GENOMIC DNA]</scope>
    <source>
        <strain evidence="4">IBT 24891</strain>
    </source>
</reference>
<evidence type="ECO:0000256" key="2">
    <source>
        <dbReference type="SAM" id="Phobius"/>
    </source>
</evidence>
<feature type="compositionally biased region" description="Basic residues" evidence="1">
    <location>
        <begin position="108"/>
        <end position="118"/>
    </location>
</feature>
<keyword evidence="2" id="KW-1133">Transmembrane helix</keyword>
<organism evidence="3 4">
    <name type="scientific">Penicillium steckii</name>
    <dbReference type="NCBI Taxonomy" id="303698"/>
    <lineage>
        <taxon>Eukaryota</taxon>
        <taxon>Fungi</taxon>
        <taxon>Dikarya</taxon>
        <taxon>Ascomycota</taxon>
        <taxon>Pezizomycotina</taxon>
        <taxon>Eurotiomycetes</taxon>
        <taxon>Eurotiomycetidae</taxon>
        <taxon>Eurotiales</taxon>
        <taxon>Aspergillaceae</taxon>
        <taxon>Penicillium</taxon>
    </lineage>
</organism>
<keyword evidence="4" id="KW-1185">Reference proteome</keyword>
<proteinExistence type="predicted"/>
<feature type="transmembrane region" description="Helical" evidence="2">
    <location>
        <begin position="6"/>
        <end position="28"/>
    </location>
</feature>
<feature type="compositionally biased region" description="Basic residues" evidence="1">
    <location>
        <begin position="141"/>
        <end position="151"/>
    </location>
</feature>
<dbReference type="AlphaFoldDB" id="A0A1V6TGA2"/>
<feature type="compositionally biased region" description="Basic and acidic residues" evidence="1">
    <location>
        <begin position="152"/>
        <end position="175"/>
    </location>
</feature>
<accession>A0A1V6TGA2</accession>
<keyword evidence="2" id="KW-0472">Membrane</keyword>
<feature type="compositionally biased region" description="Basic and acidic residues" evidence="1">
    <location>
        <begin position="204"/>
        <end position="215"/>
    </location>
</feature>
<dbReference type="EMBL" id="MLKD01000006">
    <property type="protein sequence ID" value="OQE25291.1"/>
    <property type="molecule type" value="Genomic_DNA"/>
</dbReference>
<evidence type="ECO:0000256" key="1">
    <source>
        <dbReference type="SAM" id="MobiDB-lite"/>
    </source>
</evidence>
<dbReference type="OrthoDB" id="4363488at2759"/>
<dbReference type="Proteomes" id="UP000191285">
    <property type="component" value="Unassembled WGS sequence"/>
</dbReference>
<name>A0A1V6TGA2_9EURO</name>
<protein>
    <submittedName>
        <fullName evidence="3">Uncharacterized protein</fullName>
    </submittedName>
</protein>